<evidence type="ECO:0000256" key="1">
    <source>
        <dbReference type="SAM" id="SignalP"/>
    </source>
</evidence>
<sequence length="32" mass="3835">MFLPFFTFWFLVLEFVECSSNLWLSAELCSNI</sequence>
<protein>
    <submittedName>
        <fullName evidence="2">Uncharacterized protein</fullName>
    </submittedName>
</protein>
<dbReference type="EMBL" id="GBRH01205415">
    <property type="protein sequence ID" value="JAD92480.1"/>
    <property type="molecule type" value="Transcribed_RNA"/>
</dbReference>
<evidence type="ECO:0000313" key="2">
    <source>
        <dbReference type="EMBL" id="JAD92480.1"/>
    </source>
</evidence>
<name>A0A0A9E3J3_ARUDO</name>
<accession>A0A0A9E3J3</accession>
<reference evidence="2" key="1">
    <citation type="submission" date="2014-09" db="EMBL/GenBank/DDBJ databases">
        <authorList>
            <person name="Magalhaes I.L.F."/>
            <person name="Oliveira U."/>
            <person name="Santos F.R."/>
            <person name="Vidigal T.H.D.A."/>
            <person name="Brescovit A.D."/>
            <person name="Santos A.J."/>
        </authorList>
    </citation>
    <scope>NUCLEOTIDE SEQUENCE</scope>
    <source>
        <tissue evidence="2">Shoot tissue taken approximately 20 cm above the soil surface</tissue>
    </source>
</reference>
<proteinExistence type="predicted"/>
<dbReference type="AlphaFoldDB" id="A0A0A9E3J3"/>
<feature type="signal peptide" evidence="1">
    <location>
        <begin position="1"/>
        <end position="18"/>
    </location>
</feature>
<feature type="chain" id="PRO_5002043925" evidence="1">
    <location>
        <begin position="19"/>
        <end position="32"/>
    </location>
</feature>
<keyword evidence="1" id="KW-0732">Signal</keyword>
<organism evidence="2">
    <name type="scientific">Arundo donax</name>
    <name type="common">Giant reed</name>
    <name type="synonym">Donax arundinaceus</name>
    <dbReference type="NCBI Taxonomy" id="35708"/>
    <lineage>
        <taxon>Eukaryota</taxon>
        <taxon>Viridiplantae</taxon>
        <taxon>Streptophyta</taxon>
        <taxon>Embryophyta</taxon>
        <taxon>Tracheophyta</taxon>
        <taxon>Spermatophyta</taxon>
        <taxon>Magnoliopsida</taxon>
        <taxon>Liliopsida</taxon>
        <taxon>Poales</taxon>
        <taxon>Poaceae</taxon>
        <taxon>PACMAD clade</taxon>
        <taxon>Arundinoideae</taxon>
        <taxon>Arundineae</taxon>
        <taxon>Arundo</taxon>
    </lineage>
</organism>
<reference evidence="2" key="2">
    <citation type="journal article" date="2015" name="Data Brief">
        <title>Shoot transcriptome of the giant reed, Arundo donax.</title>
        <authorList>
            <person name="Barrero R.A."/>
            <person name="Guerrero F.D."/>
            <person name="Moolhuijzen P."/>
            <person name="Goolsby J.A."/>
            <person name="Tidwell J."/>
            <person name="Bellgard S.E."/>
            <person name="Bellgard M.I."/>
        </authorList>
    </citation>
    <scope>NUCLEOTIDE SEQUENCE</scope>
    <source>
        <tissue evidence="2">Shoot tissue taken approximately 20 cm above the soil surface</tissue>
    </source>
</reference>